<accession>A0ABY9XG86</accession>
<sequence length="51" mass="5853">MLETKGEHLKGNDDTEYKRRLFELLTEHVKTAVDAGEPTLEEHLVVCHSEC</sequence>
<dbReference type="EMBL" id="CP133647">
    <property type="protein sequence ID" value="WNH01632.1"/>
    <property type="molecule type" value="Genomic_DNA"/>
</dbReference>
<name>A0ABY9XG86_9GAMM</name>
<dbReference type="RefSeq" id="WP_223281845.1">
    <property type="nucleotide sequence ID" value="NZ_CAWPOC010000057.1"/>
</dbReference>
<reference evidence="1 2" key="1">
    <citation type="journal article" date="2023" name="Access Microbiol">
        <title>The genome of a steinernematid-associated Pseudomonas piscis bacterium encodes the biosynthesis of insect toxins.</title>
        <authorList>
            <person name="Awori R.M."/>
            <person name="Hendre P."/>
            <person name="Amugune N.O."/>
        </authorList>
    </citation>
    <scope>NUCLEOTIDE SEQUENCE [LARGE SCALE GENOMIC DNA]</scope>
    <source>
        <strain evidence="1 2">97</strain>
    </source>
</reference>
<keyword evidence="2" id="KW-1185">Reference proteome</keyword>
<proteinExistence type="predicted"/>
<dbReference type="Proteomes" id="UP001300348">
    <property type="component" value="Chromosome"/>
</dbReference>
<protein>
    <submittedName>
        <fullName evidence="1">Uncharacterized protein</fullName>
    </submittedName>
</protein>
<evidence type="ECO:0000313" key="2">
    <source>
        <dbReference type="Proteomes" id="UP001300348"/>
    </source>
</evidence>
<gene>
    <name evidence="1" type="ORF">QL112_017825</name>
</gene>
<evidence type="ECO:0000313" key="1">
    <source>
        <dbReference type="EMBL" id="WNH01632.1"/>
    </source>
</evidence>
<organism evidence="1 2">
    <name type="scientific">Xenorhabdus griffiniae</name>
    <dbReference type="NCBI Taxonomy" id="351672"/>
    <lineage>
        <taxon>Bacteria</taxon>
        <taxon>Pseudomonadati</taxon>
        <taxon>Pseudomonadota</taxon>
        <taxon>Gammaproteobacteria</taxon>
        <taxon>Enterobacterales</taxon>
        <taxon>Morganellaceae</taxon>
        <taxon>Xenorhabdus</taxon>
    </lineage>
</organism>
<dbReference type="GeneID" id="88857456"/>